<evidence type="ECO:0000313" key="2">
    <source>
        <dbReference type="Proteomes" id="UP000245626"/>
    </source>
</evidence>
<name>A0ACD0P0I1_9BASI</name>
<keyword evidence="2" id="KW-1185">Reference proteome</keyword>
<reference evidence="1 2" key="1">
    <citation type="journal article" date="2018" name="Mol. Biol. Evol.">
        <title>Broad Genomic Sampling Reveals a Smut Pathogenic Ancestry of the Fungal Clade Ustilaginomycotina.</title>
        <authorList>
            <person name="Kijpornyongpan T."/>
            <person name="Mondo S.J."/>
            <person name="Barry K."/>
            <person name="Sandor L."/>
            <person name="Lee J."/>
            <person name="Lipzen A."/>
            <person name="Pangilinan J."/>
            <person name="LaButti K."/>
            <person name="Hainaut M."/>
            <person name="Henrissat B."/>
            <person name="Grigoriev I.V."/>
            <person name="Spatafora J.W."/>
            <person name="Aime M.C."/>
        </authorList>
    </citation>
    <scope>NUCLEOTIDE SEQUENCE [LARGE SCALE GENOMIC DNA]</scope>
    <source>
        <strain evidence="1 2">SA 807</strain>
    </source>
</reference>
<sequence length="156" mass="17822">MAELWQEWERNIYGPREESSIRRRNRGKEGKRGSVGEKEKGREGDNKGRKGWRGNGRKTWANVPSTHSLSPIFPSPILLSPPPSDSLLCLCYCTTCCILLLLPGCFFCARHQSWPCKEENQEERTEREANKAIHMIRAHLVNVSQPFTDLPCSLLN</sequence>
<protein>
    <submittedName>
        <fullName evidence="1">Uncharacterized protein</fullName>
    </submittedName>
</protein>
<evidence type="ECO:0000313" key="1">
    <source>
        <dbReference type="EMBL" id="PWN51572.1"/>
    </source>
</evidence>
<dbReference type="Proteomes" id="UP000245626">
    <property type="component" value="Unassembled WGS sequence"/>
</dbReference>
<proteinExistence type="predicted"/>
<accession>A0ACD0P0I1</accession>
<gene>
    <name evidence="1" type="ORF">IE53DRAFT_45955</name>
</gene>
<dbReference type="EMBL" id="KZ819833">
    <property type="protein sequence ID" value="PWN51572.1"/>
    <property type="molecule type" value="Genomic_DNA"/>
</dbReference>
<organism evidence="1 2">
    <name type="scientific">Violaceomyces palustris</name>
    <dbReference type="NCBI Taxonomy" id="1673888"/>
    <lineage>
        <taxon>Eukaryota</taxon>
        <taxon>Fungi</taxon>
        <taxon>Dikarya</taxon>
        <taxon>Basidiomycota</taxon>
        <taxon>Ustilaginomycotina</taxon>
        <taxon>Ustilaginomycetes</taxon>
        <taxon>Violaceomycetales</taxon>
        <taxon>Violaceomycetaceae</taxon>
        <taxon>Violaceomyces</taxon>
    </lineage>
</organism>